<dbReference type="OrthoDB" id="674604at2759"/>
<dbReference type="Proteomes" id="UP000649617">
    <property type="component" value="Unassembled WGS sequence"/>
</dbReference>
<feature type="non-terminal residue" evidence="1">
    <location>
        <position position="55"/>
    </location>
</feature>
<keyword evidence="2" id="KW-1185">Reference proteome</keyword>
<dbReference type="EMBL" id="CAJNIZ010045514">
    <property type="protein sequence ID" value="CAE7722211.1"/>
    <property type="molecule type" value="Genomic_DNA"/>
</dbReference>
<accession>A0A812XFU0</accession>
<name>A0A812XFU0_SYMPI</name>
<reference evidence="1" key="1">
    <citation type="submission" date="2021-02" db="EMBL/GenBank/DDBJ databases">
        <authorList>
            <person name="Dougan E. K."/>
            <person name="Rhodes N."/>
            <person name="Thang M."/>
            <person name="Chan C."/>
        </authorList>
    </citation>
    <scope>NUCLEOTIDE SEQUENCE</scope>
</reference>
<proteinExistence type="predicted"/>
<evidence type="ECO:0000313" key="2">
    <source>
        <dbReference type="Proteomes" id="UP000649617"/>
    </source>
</evidence>
<gene>
    <name evidence="1" type="primary">ZFWD3</name>
    <name evidence="1" type="ORF">SPIL2461_LOCUS20599</name>
</gene>
<dbReference type="AlphaFoldDB" id="A0A812XFU0"/>
<evidence type="ECO:0000313" key="1">
    <source>
        <dbReference type="EMBL" id="CAE7722211.1"/>
    </source>
</evidence>
<sequence length="55" mass="5861">VSLVTLPSFEFKAEFQALQGKVDSLLCAGHDGIFLIGSQDGSLQLWQRVEGGLPG</sequence>
<protein>
    <submittedName>
        <fullName evidence="1">ZFWD3 protein</fullName>
    </submittedName>
</protein>
<organism evidence="1 2">
    <name type="scientific">Symbiodinium pilosum</name>
    <name type="common">Dinoflagellate</name>
    <dbReference type="NCBI Taxonomy" id="2952"/>
    <lineage>
        <taxon>Eukaryota</taxon>
        <taxon>Sar</taxon>
        <taxon>Alveolata</taxon>
        <taxon>Dinophyceae</taxon>
        <taxon>Suessiales</taxon>
        <taxon>Symbiodiniaceae</taxon>
        <taxon>Symbiodinium</taxon>
    </lineage>
</organism>
<comment type="caution">
    <text evidence="1">The sequence shown here is derived from an EMBL/GenBank/DDBJ whole genome shotgun (WGS) entry which is preliminary data.</text>
</comment>